<evidence type="ECO:0000313" key="3">
    <source>
        <dbReference type="Proteomes" id="UP001168972"/>
    </source>
</evidence>
<feature type="region of interest" description="Disordered" evidence="1">
    <location>
        <begin position="81"/>
        <end position="133"/>
    </location>
</feature>
<proteinExistence type="predicted"/>
<accession>A0AA39KNH2</accession>
<keyword evidence="3" id="KW-1185">Reference proteome</keyword>
<organism evidence="2 3">
    <name type="scientific">Microctonus hyperodae</name>
    <name type="common">Parasitoid wasp</name>
    <dbReference type="NCBI Taxonomy" id="165561"/>
    <lineage>
        <taxon>Eukaryota</taxon>
        <taxon>Metazoa</taxon>
        <taxon>Ecdysozoa</taxon>
        <taxon>Arthropoda</taxon>
        <taxon>Hexapoda</taxon>
        <taxon>Insecta</taxon>
        <taxon>Pterygota</taxon>
        <taxon>Neoptera</taxon>
        <taxon>Endopterygota</taxon>
        <taxon>Hymenoptera</taxon>
        <taxon>Apocrita</taxon>
        <taxon>Ichneumonoidea</taxon>
        <taxon>Braconidae</taxon>
        <taxon>Euphorinae</taxon>
        <taxon>Microctonus</taxon>
    </lineage>
</organism>
<sequence>MERSRLQKLEQLRELTAKYTEIATGLGIVEDPEARILVLEVLKAKVQEKRLQPEATGLPTIVAGIPCDRCGYAPFTIEGKMERPPGTVEMTKPRLRPPLRSDRLKEEAVTDSVGNSLGKREDYGGNDSDSEAQPSLLTGAAMRVFQLWKPGALGQRVLPHSGHLVWTMWRSRYDPRQLFTVLSGAVRAS</sequence>
<dbReference type="AlphaFoldDB" id="A0AA39KNH2"/>
<name>A0AA39KNH2_MICHY</name>
<evidence type="ECO:0000313" key="2">
    <source>
        <dbReference type="EMBL" id="KAK0167771.1"/>
    </source>
</evidence>
<dbReference type="EMBL" id="JAQQBR010001831">
    <property type="protein sequence ID" value="KAK0167771.1"/>
    <property type="molecule type" value="Genomic_DNA"/>
</dbReference>
<reference evidence="2" key="1">
    <citation type="journal article" date="2023" name="bioRxiv">
        <title>Scaffold-level genome assemblies of two parasitoid biocontrol wasps reveal the parthenogenesis mechanism and an associated novel virus.</title>
        <authorList>
            <person name="Inwood S."/>
            <person name="Skelly J."/>
            <person name="Guhlin J."/>
            <person name="Harrop T."/>
            <person name="Goldson S."/>
            <person name="Dearden P."/>
        </authorList>
    </citation>
    <scope>NUCLEOTIDE SEQUENCE</scope>
    <source>
        <strain evidence="2">Lincoln</strain>
        <tissue evidence="2">Whole body</tissue>
    </source>
</reference>
<feature type="compositionally biased region" description="Basic and acidic residues" evidence="1">
    <location>
        <begin position="99"/>
        <end position="108"/>
    </location>
</feature>
<evidence type="ECO:0000256" key="1">
    <source>
        <dbReference type="SAM" id="MobiDB-lite"/>
    </source>
</evidence>
<protein>
    <submittedName>
        <fullName evidence="2">Uncharacterized protein</fullName>
    </submittedName>
</protein>
<reference evidence="2" key="2">
    <citation type="submission" date="2023-03" db="EMBL/GenBank/DDBJ databases">
        <authorList>
            <person name="Inwood S.N."/>
            <person name="Skelly J.G."/>
            <person name="Guhlin J."/>
            <person name="Harrop T.W.R."/>
            <person name="Goldson S.G."/>
            <person name="Dearden P.K."/>
        </authorList>
    </citation>
    <scope>NUCLEOTIDE SEQUENCE</scope>
    <source>
        <strain evidence="2">Lincoln</strain>
        <tissue evidence="2">Whole body</tissue>
    </source>
</reference>
<gene>
    <name evidence="2" type="ORF">PV327_001635</name>
</gene>
<comment type="caution">
    <text evidence="2">The sequence shown here is derived from an EMBL/GenBank/DDBJ whole genome shotgun (WGS) entry which is preliminary data.</text>
</comment>
<dbReference type="Proteomes" id="UP001168972">
    <property type="component" value="Unassembled WGS sequence"/>
</dbReference>